<organism evidence="1 2">
    <name type="scientific">Coemansia helicoidea</name>
    <dbReference type="NCBI Taxonomy" id="1286919"/>
    <lineage>
        <taxon>Eukaryota</taxon>
        <taxon>Fungi</taxon>
        <taxon>Fungi incertae sedis</taxon>
        <taxon>Zoopagomycota</taxon>
        <taxon>Kickxellomycotina</taxon>
        <taxon>Kickxellomycetes</taxon>
        <taxon>Kickxellales</taxon>
        <taxon>Kickxellaceae</taxon>
        <taxon>Coemansia</taxon>
    </lineage>
</organism>
<comment type="caution">
    <text evidence="1">The sequence shown here is derived from an EMBL/GenBank/DDBJ whole genome shotgun (WGS) entry which is preliminary data.</text>
</comment>
<gene>
    <name evidence="1" type="ORF">H4R21_006171</name>
</gene>
<reference evidence="1" key="1">
    <citation type="submission" date="2022-07" db="EMBL/GenBank/DDBJ databases">
        <title>Phylogenomic reconstructions and comparative analyses of Kickxellomycotina fungi.</title>
        <authorList>
            <person name="Reynolds N.K."/>
            <person name="Stajich J.E."/>
            <person name="Barry K."/>
            <person name="Grigoriev I.V."/>
            <person name="Crous P."/>
            <person name="Smith M.E."/>
        </authorList>
    </citation>
    <scope>NUCLEOTIDE SEQUENCE</scope>
    <source>
        <strain evidence="1">BCRC 34780</strain>
    </source>
</reference>
<name>A0ACC1KPD5_9FUNG</name>
<accession>A0ACC1KPD5</accession>
<evidence type="ECO:0000313" key="2">
    <source>
        <dbReference type="Proteomes" id="UP001140087"/>
    </source>
</evidence>
<proteinExistence type="predicted"/>
<sequence>MRVCFALLLTSVLCASALRRRSLSGSGAAAAAFVGLATASNDNVLFTAVLLAFYVTSTFWTRHQAQLKAKLDPAFAKESRRDWRQVLCNGGVGALLSLVYQWHFDGRRPEDLSAAERWLMTVLVWAYVAFYACCAADTWASEVGSLSSNWPVLITTLQLVPPGTNGGVSKLGLLSSFAGGAAVGLAADVAQWAQYSSALRAGVLPRLPYIMAGSMFGVLGSALDSLLGATVQASYLVGKRATSDLSPADRARLGGVKVICGRDLLSNNMVNAVASTCTTAAAVGLLSLLGLLSRRGGPEPR</sequence>
<dbReference type="Proteomes" id="UP001140087">
    <property type="component" value="Unassembled WGS sequence"/>
</dbReference>
<keyword evidence="2" id="KW-1185">Reference proteome</keyword>
<protein>
    <submittedName>
        <fullName evidence="1">Uncharacterized protein</fullName>
    </submittedName>
</protein>
<dbReference type="EMBL" id="JANBUN010003145">
    <property type="protein sequence ID" value="KAJ2792421.1"/>
    <property type="molecule type" value="Genomic_DNA"/>
</dbReference>
<evidence type="ECO:0000313" key="1">
    <source>
        <dbReference type="EMBL" id="KAJ2792421.1"/>
    </source>
</evidence>